<evidence type="ECO:0000313" key="5">
    <source>
        <dbReference type="Proteomes" id="UP001596337"/>
    </source>
</evidence>
<name>A0ABW2C7L4_9PSEU</name>
<dbReference type="PROSITE" id="PS50937">
    <property type="entry name" value="HTH_MERR_2"/>
    <property type="match status" value="1"/>
</dbReference>
<keyword evidence="5" id="KW-1185">Reference proteome</keyword>
<dbReference type="SMART" id="SM00422">
    <property type="entry name" value="HTH_MERR"/>
    <property type="match status" value="1"/>
</dbReference>
<dbReference type="PANTHER" id="PTHR30204:SF97">
    <property type="entry name" value="MERR FAMILY REGULATORY PROTEIN"/>
    <property type="match status" value="1"/>
</dbReference>
<evidence type="ECO:0000256" key="2">
    <source>
        <dbReference type="SAM" id="MobiDB-lite"/>
    </source>
</evidence>
<feature type="region of interest" description="Disordered" evidence="2">
    <location>
        <begin position="25"/>
        <end position="78"/>
    </location>
</feature>
<organism evidence="4 5">
    <name type="scientific">Haloechinothrix salitolerans</name>
    <dbReference type="NCBI Taxonomy" id="926830"/>
    <lineage>
        <taxon>Bacteria</taxon>
        <taxon>Bacillati</taxon>
        <taxon>Actinomycetota</taxon>
        <taxon>Actinomycetes</taxon>
        <taxon>Pseudonocardiales</taxon>
        <taxon>Pseudonocardiaceae</taxon>
        <taxon>Haloechinothrix</taxon>
    </lineage>
</organism>
<keyword evidence="1" id="KW-0238">DNA-binding</keyword>
<feature type="compositionally biased region" description="Basic and acidic residues" evidence="2">
    <location>
        <begin position="28"/>
        <end position="42"/>
    </location>
</feature>
<dbReference type="RefSeq" id="WP_345404141.1">
    <property type="nucleotide sequence ID" value="NZ_BAABLA010000117.1"/>
</dbReference>
<dbReference type="PANTHER" id="PTHR30204">
    <property type="entry name" value="REDOX-CYCLING DRUG-SENSING TRANSCRIPTIONAL ACTIVATOR SOXR"/>
    <property type="match status" value="1"/>
</dbReference>
<reference evidence="5" key="1">
    <citation type="journal article" date="2019" name="Int. J. Syst. Evol. Microbiol.">
        <title>The Global Catalogue of Microorganisms (GCM) 10K type strain sequencing project: providing services to taxonomists for standard genome sequencing and annotation.</title>
        <authorList>
            <consortium name="The Broad Institute Genomics Platform"/>
            <consortium name="The Broad Institute Genome Sequencing Center for Infectious Disease"/>
            <person name="Wu L."/>
            <person name="Ma J."/>
        </authorList>
    </citation>
    <scope>NUCLEOTIDE SEQUENCE [LARGE SCALE GENOMIC DNA]</scope>
    <source>
        <strain evidence="5">KCTC 32255</strain>
    </source>
</reference>
<dbReference type="Pfam" id="PF13411">
    <property type="entry name" value="MerR_1"/>
    <property type="match status" value="1"/>
</dbReference>
<dbReference type="SUPFAM" id="SSF46955">
    <property type="entry name" value="Putative DNA-binding domain"/>
    <property type="match status" value="1"/>
</dbReference>
<dbReference type="Gene3D" id="3.40.50.280">
    <property type="entry name" value="Cobalamin-binding domain"/>
    <property type="match status" value="1"/>
</dbReference>
<dbReference type="Gene3D" id="1.10.1660.10">
    <property type="match status" value="1"/>
</dbReference>
<dbReference type="CDD" id="cd01104">
    <property type="entry name" value="HTH_MlrA-CarA"/>
    <property type="match status" value="1"/>
</dbReference>
<protein>
    <submittedName>
        <fullName evidence="4">MerR family transcriptional regulator</fullName>
    </submittedName>
</protein>
<proteinExistence type="predicted"/>
<gene>
    <name evidence="4" type="ORF">ACFQGD_29680</name>
</gene>
<evidence type="ECO:0000259" key="3">
    <source>
        <dbReference type="PROSITE" id="PS50937"/>
    </source>
</evidence>
<dbReference type="InterPro" id="IPR047057">
    <property type="entry name" value="MerR_fam"/>
</dbReference>
<dbReference type="Proteomes" id="UP001596337">
    <property type="component" value="Unassembled WGS sequence"/>
</dbReference>
<dbReference type="InterPro" id="IPR009061">
    <property type="entry name" value="DNA-bd_dom_put_sf"/>
</dbReference>
<comment type="caution">
    <text evidence="4">The sequence shown here is derived from an EMBL/GenBank/DDBJ whole genome shotgun (WGS) entry which is preliminary data.</text>
</comment>
<accession>A0ABW2C7L4</accession>
<sequence length="401" mass="42735">MLSMWVGFRLLVSDTAGIFGDVRAGTSQKRERNTEPAAEKARSAGGLSGIDTPAVDSVVDNPSDGDKAGDNHTAPMSAEPTLPVAAVARRLGVAPATLRTWDRRYGLGPSRHTNGKHRRYSPRDIARLEVMQRALLSGASTAEAARYALDSDAGVANTEPTSFDDPSLELAGAVPTQQTGRHEPSYAGYHVRDDVGHTRLARRLSAATIALDVRMVQQVLAEAIGTHGALLAWEHVVRPVLSALRAGWRGGRSSKEARYLLTELALGAFTRAAPFVERPRNHHPVLLACPSPERAGLPVHVLAAALASKRVDTLVYSVSLPVDVLVATVRRTIPAAVVLWAQRQGSIDPVLFTRLTGGKQRSRLFACGPGWDGARLPATVELLGGLPAAVERVSYVLPGAP</sequence>
<dbReference type="EMBL" id="JBHSXX010000001">
    <property type="protein sequence ID" value="MFC6871302.1"/>
    <property type="molecule type" value="Genomic_DNA"/>
</dbReference>
<evidence type="ECO:0000313" key="4">
    <source>
        <dbReference type="EMBL" id="MFC6871302.1"/>
    </source>
</evidence>
<evidence type="ECO:0000256" key="1">
    <source>
        <dbReference type="ARBA" id="ARBA00023125"/>
    </source>
</evidence>
<feature type="domain" description="HTH merR-type" evidence="3">
    <location>
        <begin position="81"/>
        <end position="150"/>
    </location>
</feature>
<dbReference type="InterPro" id="IPR000551">
    <property type="entry name" value="MerR-type_HTH_dom"/>
</dbReference>